<proteinExistence type="predicted"/>
<evidence type="ECO:0000256" key="1">
    <source>
        <dbReference type="SAM" id="MobiDB-lite"/>
    </source>
</evidence>
<dbReference type="PATRIC" id="fig|699431.3.peg.1248"/>
<evidence type="ECO:0000313" key="3">
    <source>
        <dbReference type="Proteomes" id="UP000050535"/>
    </source>
</evidence>
<dbReference type="SUPFAM" id="SSF52540">
    <property type="entry name" value="P-loop containing nucleoside triphosphate hydrolases"/>
    <property type="match status" value="1"/>
</dbReference>
<accession>A0A0P7HAM1</accession>
<dbReference type="EMBL" id="LGUC01000001">
    <property type="protein sequence ID" value="KPN30487.1"/>
    <property type="molecule type" value="Genomic_DNA"/>
</dbReference>
<dbReference type="Gene3D" id="3.40.50.300">
    <property type="entry name" value="P-loop containing nucleotide triphosphate hydrolases"/>
    <property type="match status" value="1"/>
</dbReference>
<comment type="caution">
    <text evidence="2">The sequence shown here is derived from an EMBL/GenBank/DDBJ whole genome shotgun (WGS) entry which is preliminary data.</text>
</comment>
<gene>
    <name evidence="2" type="ORF">SY89_01222</name>
</gene>
<reference evidence="3" key="1">
    <citation type="submission" date="2013-11" db="EMBL/GenBank/DDBJ databases">
        <authorList>
            <person name="Hoang H.T."/>
            <person name="Killian M.L."/>
            <person name="Madson D.M."/>
            <person name="Arruda P.H.E."/>
            <person name="Sun D."/>
            <person name="Schwartz K.J."/>
            <person name="Yoon K."/>
        </authorList>
    </citation>
    <scope>NUCLEOTIDE SEQUENCE [LARGE SCALE GENOMIC DNA]</scope>
    <source>
        <strain evidence="3">CDK2</strain>
    </source>
</reference>
<protein>
    <submittedName>
        <fullName evidence="2">Uncharacterized protein</fullName>
    </submittedName>
</protein>
<feature type="compositionally biased region" description="Basic residues" evidence="1">
    <location>
        <begin position="141"/>
        <end position="150"/>
    </location>
</feature>
<keyword evidence="3" id="KW-1185">Reference proteome</keyword>
<evidence type="ECO:0000313" key="2">
    <source>
        <dbReference type="EMBL" id="KPN30487.1"/>
    </source>
</evidence>
<feature type="compositionally biased region" description="Low complexity" evidence="1">
    <location>
        <begin position="101"/>
        <end position="119"/>
    </location>
</feature>
<dbReference type="AlphaFoldDB" id="A0A0P7HAM1"/>
<dbReference type="InterPro" id="IPR027417">
    <property type="entry name" value="P-loop_NTPase"/>
</dbReference>
<feature type="region of interest" description="Disordered" evidence="1">
    <location>
        <begin position="101"/>
        <end position="150"/>
    </location>
</feature>
<organism evidence="2 3">
    <name type="scientific">Halolamina pelagica</name>
    <dbReference type="NCBI Taxonomy" id="699431"/>
    <lineage>
        <taxon>Archaea</taxon>
        <taxon>Methanobacteriati</taxon>
        <taxon>Methanobacteriota</taxon>
        <taxon>Stenosarchaea group</taxon>
        <taxon>Halobacteria</taxon>
        <taxon>Halobacteriales</taxon>
        <taxon>Haloferacaceae</taxon>
    </lineage>
</organism>
<dbReference type="Proteomes" id="UP000050535">
    <property type="component" value="Unassembled WGS sequence"/>
</dbReference>
<dbReference type="STRING" id="699431.SY89_01222"/>
<sequence>MEPARIPESFPAPSYRGNQERALADIRDAFAAGNDVVLVRAPTGSGKSLLARSIMGAARTVAEADPAQPTGAYYTTPQVSQLDDVEADDLLDDFRVIRGRTTTTASSPASTTRRSIRPPACARRGSTARFATAVRTSPIARSRRTNPSRR</sequence>
<name>A0A0P7HAM1_9EURY</name>